<gene>
    <name evidence="2" type="ORF">GMARGA_LOCUS28975</name>
</gene>
<dbReference type="Proteomes" id="UP000789901">
    <property type="component" value="Unassembled WGS sequence"/>
</dbReference>
<evidence type="ECO:0000256" key="1">
    <source>
        <dbReference type="SAM" id="MobiDB-lite"/>
    </source>
</evidence>
<protein>
    <submittedName>
        <fullName evidence="2">17675_t:CDS:1</fullName>
    </submittedName>
</protein>
<dbReference type="EMBL" id="CAJVQB010038151">
    <property type="protein sequence ID" value="CAG8825944.1"/>
    <property type="molecule type" value="Genomic_DNA"/>
</dbReference>
<comment type="caution">
    <text evidence="2">The sequence shown here is derived from an EMBL/GenBank/DDBJ whole genome shotgun (WGS) entry which is preliminary data.</text>
</comment>
<accession>A0ABN7WBY8</accession>
<organism evidence="2 3">
    <name type="scientific">Gigaspora margarita</name>
    <dbReference type="NCBI Taxonomy" id="4874"/>
    <lineage>
        <taxon>Eukaryota</taxon>
        <taxon>Fungi</taxon>
        <taxon>Fungi incertae sedis</taxon>
        <taxon>Mucoromycota</taxon>
        <taxon>Glomeromycotina</taxon>
        <taxon>Glomeromycetes</taxon>
        <taxon>Diversisporales</taxon>
        <taxon>Gigasporaceae</taxon>
        <taxon>Gigaspora</taxon>
    </lineage>
</organism>
<keyword evidence="3" id="KW-1185">Reference proteome</keyword>
<name>A0ABN7WBY8_GIGMA</name>
<feature type="region of interest" description="Disordered" evidence="1">
    <location>
        <begin position="66"/>
        <end position="88"/>
    </location>
</feature>
<evidence type="ECO:0000313" key="2">
    <source>
        <dbReference type="EMBL" id="CAG8825944.1"/>
    </source>
</evidence>
<feature type="non-terminal residue" evidence="2">
    <location>
        <position position="109"/>
    </location>
</feature>
<proteinExistence type="predicted"/>
<reference evidence="2 3" key="1">
    <citation type="submission" date="2021-06" db="EMBL/GenBank/DDBJ databases">
        <authorList>
            <person name="Kallberg Y."/>
            <person name="Tangrot J."/>
            <person name="Rosling A."/>
        </authorList>
    </citation>
    <scope>NUCLEOTIDE SEQUENCE [LARGE SCALE GENOMIC DNA]</scope>
    <source>
        <strain evidence="2 3">120-4 pot B 10/14</strain>
    </source>
</reference>
<evidence type="ECO:0000313" key="3">
    <source>
        <dbReference type="Proteomes" id="UP000789901"/>
    </source>
</evidence>
<sequence length="109" mass="12370">MARENDYDQPQSLFSSLLETIPHNSVKEIIDYTKKALDLAIQADKVEEFVSNASFISIEDPLHIPYKGRQPKKYKSGNEPSRKSNEDEIQKVTEALNSDVSALQDSEKK</sequence>